<proteinExistence type="predicted"/>
<reference evidence="1 2" key="1">
    <citation type="submission" date="2016-03" db="EMBL/GenBank/DDBJ databases">
        <title>EvidentialGene: Evidence-directed Construction of Genes on Genomes.</title>
        <authorList>
            <person name="Gilbert D.G."/>
            <person name="Choi J.-H."/>
            <person name="Mockaitis K."/>
            <person name="Colbourne J."/>
            <person name="Pfrender M."/>
        </authorList>
    </citation>
    <scope>NUCLEOTIDE SEQUENCE [LARGE SCALE GENOMIC DNA]</scope>
    <source>
        <strain evidence="1 2">Xinb3</strain>
        <tissue evidence="1">Complete organism</tissue>
    </source>
</reference>
<feature type="non-terminal residue" evidence="1">
    <location>
        <position position="1"/>
    </location>
</feature>
<evidence type="ECO:0000313" key="2">
    <source>
        <dbReference type="Proteomes" id="UP000076858"/>
    </source>
</evidence>
<dbReference type="Proteomes" id="UP000076858">
    <property type="component" value="Unassembled WGS sequence"/>
</dbReference>
<sequence>SHSLVEEAEEIETGVARLDELGSPTREVLVSIPGVETNSFPTLSGGGGRCATRYNCTWSTIYSIHDRSD</sequence>
<dbReference type="EMBL" id="LRGB01019398">
    <property type="protein sequence ID" value="KZR97944.1"/>
    <property type="molecule type" value="Genomic_DNA"/>
</dbReference>
<evidence type="ECO:0000313" key="1">
    <source>
        <dbReference type="EMBL" id="KZR97944.1"/>
    </source>
</evidence>
<dbReference type="AlphaFoldDB" id="A0A162D2U7"/>
<keyword evidence="2" id="KW-1185">Reference proteome</keyword>
<gene>
    <name evidence="1" type="ORF">APZ42_006907</name>
</gene>
<organism evidence="1 2">
    <name type="scientific">Daphnia magna</name>
    <dbReference type="NCBI Taxonomy" id="35525"/>
    <lineage>
        <taxon>Eukaryota</taxon>
        <taxon>Metazoa</taxon>
        <taxon>Ecdysozoa</taxon>
        <taxon>Arthropoda</taxon>
        <taxon>Crustacea</taxon>
        <taxon>Branchiopoda</taxon>
        <taxon>Diplostraca</taxon>
        <taxon>Cladocera</taxon>
        <taxon>Anomopoda</taxon>
        <taxon>Daphniidae</taxon>
        <taxon>Daphnia</taxon>
    </lineage>
</organism>
<accession>A0A162D2U7</accession>
<name>A0A162D2U7_9CRUS</name>
<protein>
    <submittedName>
        <fullName evidence="1">Uncharacterized protein</fullName>
    </submittedName>
</protein>
<comment type="caution">
    <text evidence="1">The sequence shown here is derived from an EMBL/GenBank/DDBJ whole genome shotgun (WGS) entry which is preliminary data.</text>
</comment>